<evidence type="ECO:0000256" key="2">
    <source>
        <dbReference type="ARBA" id="ARBA00008834"/>
    </source>
</evidence>
<keyword evidence="3" id="KW-0134">Cell wall</keyword>
<evidence type="ECO:0000256" key="4">
    <source>
        <dbReference type="ARBA" id="ARBA00022525"/>
    </source>
</evidence>
<dbReference type="InterPro" id="IPR012334">
    <property type="entry name" value="Pectin_lyas_fold"/>
</dbReference>
<organism evidence="9 10">
    <name type="scientific">Eucalyptus globulus</name>
    <name type="common">Tasmanian blue gum</name>
    <dbReference type="NCBI Taxonomy" id="34317"/>
    <lineage>
        <taxon>Eukaryota</taxon>
        <taxon>Viridiplantae</taxon>
        <taxon>Streptophyta</taxon>
        <taxon>Embryophyta</taxon>
        <taxon>Tracheophyta</taxon>
        <taxon>Spermatophyta</taxon>
        <taxon>Magnoliopsida</taxon>
        <taxon>eudicotyledons</taxon>
        <taxon>Gunneridae</taxon>
        <taxon>Pentapetalae</taxon>
        <taxon>rosids</taxon>
        <taxon>malvids</taxon>
        <taxon>Myrtales</taxon>
        <taxon>Myrtaceae</taxon>
        <taxon>Myrtoideae</taxon>
        <taxon>Eucalypteae</taxon>
        <taxon>Eucalyptus</taxon>
    </lineage>
</organism>
<keyword evidence="5 8" id="KW-0378">Hydrolase</keyword>
<keyword evidence="7" id="KW-0961">Cell wall biogenesis/degradation</keyword>
<reference evidence="9 10" key="1">
    <citation type="submission" date="2024-11" db="EMBL/GenBank/DDBJ databases">
        <title>Chromosome-level genome assembly of Eucalyptus globulus Labill. provides insights into its genome evolution.</title>
        <authorList>
            <person name="Li X."/>
        </authorList>
    </citation>
    <scope>NUCLEOTIDE SEQUENCE [LARGE SCALE GENOMIC DNA]</scope>
    <source>
        <strain evidence="9">CL2024</strain>
        <tissue evidence="9">Fresh tender leaves</tissue>
    </source>
</reference>
<keyword evidence="6 8" id="KW-0326">Glycosidase</keyword>
<dbReference type="Gene3D" id="2.160.20.10">
    <property type="entry name" value="Single-stranded right-handed beta-helix, Pectin lyase-like"/>
    <property type="match status" value="1"/>
</dbReference>
<dbReference type="GO" id="GO:0071555">
    <property type="term" value="P:cell wall organization"/>
    <property type="evidence" value="ECO:0007669"/>
    <property type="project" value="UniProtKB-KW"/>
</dbReference>
<proteinExistence type="inferred from homology"/>
<evidence type="ECO:0000256" key="7">
    <source>
        <dbReference type="ARBA" id="ARBA00023316"/>
    </source>
</evidence>
<dbReference type="Pfam" id="PF00295">
    <property type="entry name" value="Glyco_hydro_28"/>
    <property type="match status" value="1"/>
</dbReference>
<dbReference type="AlphaFoldDB" id="A0ABD3L496"/>
<evidence type="ECO:0000313" key="9">
    <source>
        <dbReference type="EMBL" id="KAL3745424.1"/>
    </source>
</evidence>
<dbReference type="GO" id="GO:0016798">
    <property type="term" value="F:hydrolase activity, acting on glycosyl bonds"/>
    <property type="evidence" value="ECO:0007669"/>
    <property type="project" value="UniProtKB-KW"/>
</dbReference>
<accession>A0ABD3L496</accession>
<evidence type="ECO:0000313" key="10">
    <source>
        <dbReference type="Proteomes" id="UP001634007"/>
    </source>
</evidence>
<dbReference type="InterPro" id="IPR000743">
    <property type="entry name" value="Glyco_hydro_28"/>
</dbReference>
<evidence type="ECO:0000256" key="8">
    <source>
        <dbReference type="RuleBase" id="RU361169"/>
    </source>
</evidence>
<dbReference type="InterPro" id="IPR011050">
    <property type="entry name" value="Pectin_lyase_fold/virulence"/>
</dbReference>
<evidence type="ECO:0000256" key="1">
    <source>
        <dbReference type="ARBA" id="ARBA00004191"/>
    </source>
</evidence>
<evidence type="ECO:0000256" key="5">
    <source>
        <dbReference type="ARBA" id="ARBA00022801"/>
    </source>
</evidence>
<dbReference type="EMBL" id="JBJKBG010000003">
    <property type="protein sequence ID" value="KAL3745424.1"/>
    <property type="molecule type" value="Genomic_DNA"/>
</dbReference>
<dbReference type="Proteomes" id="UP001634007">
    <property type="component" value="Unassembled WGS sequence"/>
</dbReference>
<keyword evidence="4" id="KW-0964">Secreted</keyword>
<sequence length="163" mass="18067">MVEEVHVRDCVFNSTENDAKIKTWEGGSGYVRGIHFENITIFYAYNPIIINQGYCNDQKRRCKCLTRSVIADGVVGSEVSNATYRKVRGTSGNEPLIALRCTGGRGCVNTMMGHINVDSSEPRKRSYADCKDVIDASFSSVGPPVFLPHFVELTIIANEVDQK</sequence>
<comment type="subcellular location">
    <subcellularLocation>
        <location evidence="1">Secreted</location>
        <location evidence="1">Cell wall</location>
    </subcellularLocation>
</comment>
<evidence type="ECO:0008006" key="11">
    <source>
        <dbReference type="Google" id="ProtNLM"/>
    </source>
</evidence>
<gene>
    <name evidence="9" type="ORF">ACJRO7_014516</name>
</gene>
<comment type="caution">
    <text evidence="9">The sequence shown here is derived from an EMBL/GenBank/DDBJ whole genome shotgun (WGS) entry which is preliminary data.</text>
</comment>
<dbReference type="PANTHER" id="PTHR31375">
    <property type="match status" value="1"/>
</dbReference>
<name>A0ABD3L496_EUCGL</name>
<comment type="similarity">
    <text evidence="2 8">Belongs to the glycosyl hydrolase 28 family.</text>
</comment>
<evidence type="ECO:0000256" key="3">
    <source>
        <dbReference type="ARBA" id="ARBA00022512"/>
    </source>
</evidence>
<dbReference type="SUPFAM" id="SSF51126">
    <property type="entry name" value="Pectin lyase-like"/>
    <property type="match status" value="1"/>
</dbReference>
<protein>
    <recommendedName>
        <fullName evidence="11">Polygalacturonase</fullName>
    </recommendedName>
</protein>
<keyword evidence="10" id="KW-1185">Reference proteome</keyword>
<evidence type="ECO:0000256" key="6">
    <source>
        <dbReference type="ARBA" id="ARBA00023295"/>
    </source>
</evidence>